<keyword evidence="2" id="KW-1185">Reference proteome</keyword>
<name>A0ACB7RGT4_HYAAI</name>
<sequence length="397" mass="45095">MFSRYTNGVYDGRDKILYQKELLSVLAELLDLPSPAGPAVLRCLVAWSLFRQLLAYARPPLDTAGKGTLYGCYSRVDEVMDLALTSRYLQSAVNHDAVQRASDIFARVREAYGEAMQNSSWLEGQERTVALRKLANMKAIIGGPERRWDEHYVEQYYVGLPDSPSDRFFVPWLKARSACTHRRWSDQTNFVFDVSKVNAFYERDANVVIVPAAILQPIFFFPDGNEAFNYGGLGDVMAHEITHGYDVLGVQYDDNNQLRPWSTPQSRERYANNVVCLRGAHAQAVRRKRHLGLNDTLDSENLADFVGAMIAYAAFRRLPAFKRRWTLPGLHLTPDQLFFVGRCTKTCRLAEVTTSTRYATANSRCNVPLMSMESFSRAFHCAVGTRMNPEHKCSFWA</sequence>
<dbReference type="EMBL" id="CM023489">
    <property type="protein sequence ID" value="KAH6921478.1"/>
    <property type="molecule type" value="Genomic_DNA"/>
</dbReference>
<proteinExistence type="predicted"/>
<comment type="caution">
    <text evidence="1">The sequence shown here is derived from an EMBL/GenBank/DDBJ whole genome shotgun (WGS) entry which is preliminary data.</text>
</comment>
<evidence type="ECO:0000313" key="2">
    <source>
        <dbReference type="Proteomes" id="UP000821845"/>
    </source>
</evidence>
<gene>
    <name evidence="1" type="ORF">HPB50_001336</name>
</gene>
<dbReference type="Proteomes" id="UP000821845">
    <property type="component" value="Chromosome 9"/>
</dbReference>
<organism evidence="1 2">
    <name type="scientific">Hyalomma asiaticum</name>
    <name type="common">Tick</name>
    <dbReference type="NCBI Taxonomy" id="266040"/>
    <lineage>
        <taxon>Eukaryota</taxon>
        <taxon>Metazoa</taxon>
        <taxon>Ecdysozoa</taxon>
        <taxon>Arthropoda</taxon>
        <taxon>Chelicerata</taxon>
        <taxon>Arachnida</taxon>
        <taxon>Acari</taxon>
        <taxon>Parasitiformes</taxon>
        <taxon>Ixodida</taxon>
        <taxon>Ixodoidea</taxon>
        <taxon>Ixodidae</taxon>
        <taxon>Hyalomminae</taxon>
        <taxon>Hyalomma</taxon>
    </lineage>
</organism>
<evidence type="ECO:0000313" key="1">
    <source>
        <dbReference type="EMBL" id="KAH6921478.1"/>
    </source>
</evidence>
<reference evidence="1" key="1">
    <citation type="submission" date="2020-05" db="EMBL/GenBank/DDBJ databases">
        <title>Large-scale comparative analyses of tick genomes elucidate their genetic diversity and vector capacities.</title>
        <authorList>
            <person name="Jia N."/>
            <person name="Wang J."/>
            <person name="Shi W."/>
            <person name="Du L."/>
            <person name="Sun Y."/>
            <person name="Zhan W."/>
            <person name="Jiang J."/>
            <person name="Wang Q."/>
            <person name="Zhang B."/>
            <person name="Ji P."/>
            <person name="Sakyi L.B."/>
            <person name="Cui X."/>
            <person name="Yuan T."/>
            <person name="Jiang B."/>
            <person name="Yang W."/>
            <person name="Lam T.T.-Y."/>
            <person name="Chang Q."/>
            <person name="Ding S."/>
            <person name="Wang X."/>
            <person name="Zhu J."/>
            <person name="Ruan X."/>
            <person name="Zhao L."/>
            <person name="Wei J."/>
            <person name="Que T."/>
            <person name="Du C."/>
            <person name="Cheng J."/>
            <person name="Dai P."/>
            <person name="Han X."/>
            <person name="Huang E."/>
            <person name="Gao Y."/>
            <person name="Liu J."/>
            <person name="Shao H."/>
            <person name="Ye R."/>
            <person name="Li L."/>
            <person name="Wei W."/>
            <person name="Wang X."/>
            <person name="Wang C."/>
            <person name="Yang T."/>
            <person name="Huo Q."/>
            <person name="Li W."/>
            <person name="Guo W."/>
            <person name="Chen H."/>
            <person name="Zhou L."/>
            <person name="Ni X."/>
            <person name="Tian J."/>
            <person name="Zhou Y."/>
            <person name="Sheng Y."/>
            <person name="Liu T."/>
            <person name="Pan Y."/>
            <person name="Xia L."/>
            <person name="Li J."/>
            <person name="Zhao F."/>
            <person name="Cao W."/>
        </authorList>
    </citation>
    <scope>NUCLEOTIDE SEQUENCE</scope>
    <source>
        <strain evidence="1">Hyas-2018</strain>
    </source>
</reference>
<protein>
    <submittedName>
        <fullName evidence="1">Uncharacterized protein</fullName>
    </submittedName>
</protein>
<accession>A0ACB7RGT4</accession>